<keyword evidence="1" id="KW-0472">Membrane</keyword>
<dbReference type="PANTHER" id="PTHR38454:SF1">
    <property type="entry name" value="INTEGRAL MEMBRANE PROTEIN"/>
    <property type="match status" value="1"/>
</dbReference>
<dbReference type="PANTHER" id="PTHR38454">
    <property type="entry name" value="INTEGRAL MEMBRANE PROTEIN-RELATED"/>
    <property type="match status" value="1"/>
</dbReference>
<evidence type="ECO:0000256" key="1">
    <source>
        <dbReference type="SAM" id="Phobius"/>
    </source>
</evidence>
<gene>
    <name evidence="2" type="ORF">H8S00_11720</name>
</gene>
<sequence>MKTKNNLFTYIISMGLPAIILTGVLLFVENYPFGNNNFTLWDMDYQYLDFFQWLKRVFNGEANIAYSFGKSLGDNTIGLWSFYLSSPFNLLLFFFKDIQLFIVVLAIIKIALAGLTCCIYLRKRFENLSGVWAVLLSVSYSMMTYSIKQITNIMWLDGVVFLPLVMLGVYRVITENKKVFLYIITVVAVISNWYTAYMICLLSVFYFVYEVMQFNNQGLKPILIKFKNYCLTMILSVLTTMFFFIPMVMQLLNGKGIEHDKFFRFQFRCNIWDIVKALFPINANVDNSNILILFCGSLTLVGTILYFVTKNIGIRQKICVGVLLLVLIVSDVFYPTEKIWNGFRKVASYYSRSAFVICFFMVLLAATYFNTRRKIKNFKVVAVICTILVVGELFYNTNIYISSFSIKNTKEYNSYVSNARRQINEIKNYDNSTFYRVEQTGSRVTKPKNTFGAFNEGMAYGYMPLASYSSTFNNSIMKLYSKCGYSECKRVIIYKEPILVSDSLLGIKYLLSKKAPLGYKKVKSIEKYNKKSVYENPYALGLGYLTHKDVYKDIVAENSFEYQNRLLSGVVGKQVNVFKKVKSRKISKNGKITWVMNSPKCSNVLYGYLTRRYENKVDLYVDGKLRTDYGQWNSYKTVQISQDKRGQKHTVAMKGKIFTTSGIRGMFYYLDMEEFRRVIKLLKKNNFFPDIMKDGYVEGDYNAGKKGQLLLTIPYDKGWSIKCNGKKAEVKVAQGIFTVINVDKGKNHIVMEYHTPGFKAGIIVSVMALLCFILWQVKTNKRTYNVDPANLKC</sequence>
<evidence type="ECO:0000313" key="3">
    <source>
        <dbReference type="Proteomes" id="UP000597877"/>
    </source>
</evidence>
<dbReference type="EMBL" id="JACOOZ010000009">
    <property type="protein sequence ID" value="MBC5668638.1"/>
    <property type="molecule type" value="Genomic_DNA"/>
</dbReference>
<feature type="transmembrane region" description="Helical" evidence="1">
    <location>
        <begin position="179"/>
        <end position="208"/>
    </location>
</feature>
<feature type="transmembrane region" description="Helical" evidence="1">
    <location>
        <begin position="7"/>
        <end position="28"/>
    </location>
</feature>
<feature type="transmembrane region" description="Helical" evidence="1">
    <location>
        <begin position="757"/>
        <end position="775"/>
    </location>
</feature>
<feature type="transmembrane region" description="Helical" evidence="1">
    <location>
        <begin position="100"/>
        <end position="122"/>
    </location>
</feature>
<reference evidence="2 3" key="1">
    <citation type="submission" date="2020-08" db="EMBL/GenBank/DDBJ databases">
        <title>Genome public.</title>
        <authorList>
            <person name="Liu C."/>
            <person name="Sun Q."/>
        </authorList>
    </citation>
    <scope>NUCLEOTIDE SEQUENCE [LARGE SCALE GENOMIC DNA]</scope>
    <source>
        <strain evidence="2 3">BX4</strain>
    </source>
</reference>
<keyword evidence="1" id="KW-0812">Transmembrane</keyword>
<feature type="transmembrane region" description="Helical" evidence="1">
    <location>
        <begin position="290"/>
        <end position="309"/>
    </location>
</feature>
<proteinExistence type="predicted"/>
<keyword evidence="1" id="KW-1133">Transmembrane helix</keyword>
<dbReference type="Proteomes" id="UP000597877">
    <property type="component" value="Unassembled WGS sequence"/>
</dbReference>
<keyword evidence="3" id="KW-1185">Reference proteome</keyword>
<feature type="transmembrane region" description="Helical" evidence="1">
    <location>
        <begin position="354"/>
        <end position="371"/>
    </location>
</feature>
<feature type="transmembrane region" description="Helical" evidence="1">
    <location>
        <begin position="229"/>
        <end position="252"/>
    </location>
</feature>
<feature type="transmembrane region" description="Helical" evidence="1">
    <location>
        <begin position="154"/>
        <end position="173"/>
    </location>
</feature>
<accession>A0ABR7F4U9</accession>
<feature type="transmembrane region" description="Helical" evidence="1">
    <location>
        <begin position="378"/>
        <end position="395"/>
    </location>
</feature>
<comment type="caution">
    <text evidence="2">The sequence shown here is derived from an EMBL/GenBank/DDBJ whole genome shotgun (WGS) entry which is preliminary data.</text>
</comment>
<protein>
    <submittedName>
        <fullName evidence="2">YfhO family protein</fullName>
    </submittedName>
</protein>
<evidence type="ECO:0000313" key="2">
    <source>
        <dbReference type="EMBL" id="MBC5668638.1"/>
    </source>
</evidence>
<dbReference type="RefSeq" id="WP_118589700.1">
    <property type="nucleotide sequence ID" value="NZ_JACOOZ010000009.1"/>
</dbReference>
<dbReference type="Pfam" id="PF09586">
    <property type="entry name" value="YfhO"/>
    <property type="match status" value="1"/>
</dbReference>
<organism evidence="2 3">
    <name type="scientific">Eubacterium segne</name>
    <dbReference type="NCBI Taxonomy" id="2763045"/>
    <lineage>
        <taxon>Bacteria</taxon>
        <taxon>Bacillati</taxon>
        <taxon>Bacillota</taxon>
        <taxon>Clostridia</taxon>
        <taxon>Eubacteriales</taxon>
        <taxon>Eubacteriaceae</taxon>
        <taxon>Eubacterium</taxon>
    </lineage>
</organism>
<dbReference type="InterPro" id="IPR018580">
    <property type="entry name" value="Uncharacterised_YfhO"/>
</dbReference>
<name>A0ABR7F4U9_9FIRM</name>
<feature type="transmembrane region" description="Helical" evidence="1">
    <location>
        <begin position="318"/>
        <end position="334"/>
    </location>
</feature>